<dbReference type="AlphaFoldDB" id="A0A7X1KLX5"/>
<dbReference type="GO" id="GO:0005886">
    <property type="term" value="C:plasma membrane"/>
    <property type="evidence" value="ECO:0007669"/>
    <property type="project" value="UniProtKB-SubCell"/>
</dbReference>
<feature type="transmembrane region" description="Helical" evidence="7">
    <location>
        <begin position="228"/>
        <end position="244"/>
    </location>
</feature>
<feature type="transmembrane region" description="Helical" evidence="7">
    <location>
        <begin position="359"/>
        <end position="379"/>
    </location>
</feature>
<proteinExistence type="inferred from homology"/>
<sequence>MSVRAAAIWAISAQYMSFAIQFIASVVIARWFIGPDDLGLFSIAFAAVQMIALLQDFGVTRYIVGEAELDQRKLASAFALSVTVAWSVAAVALLAAQPIARFYGDPRLLPITAIIAASYLMVPLAIVPQALRQRALDFRSNTMIEIGAAAANAVTAIILAWRGHGALALAWGAFAQQGARMAISQWRNGFTLPRPFSLRGSAPLLRFGGGNSALVLIGAVGMRAPELVIGRMIGAVAVGLFSRASGLAAQLRTLVSGAVAGVFYPAFARLRDSGEPLGPPYVRVVAAYTAVTWPAMAGIAALAEPIIRSLYGERWLAASPMLAWIALAQMCYVALPLHIELPLLTGRMRALVVRNSLDTLASIVLLFAFAPLGVIGAALSRFAHGLCWIAIYFGFLRSCLGFAPRALFGVWLKSGAATLAAVAPVYAGYALWHPAASAGMGQVMLTALAGVGGWLAALWLTRHPAHAEIVETLLHLRGAVLPRRDRPRESHG</sequence>
<accession>A0A7X1KLX5</accession>
<dbReference type="InterPro" id="IPR050833">
    <property type="entry name" value="Poly_Biosynth_Transport"/>
</dbReference>
<feature type="transmembrane region" description="Helical" evidence="7">
    <location>
        <begin position="143"/>
        <end position="161"/>
    </location>
</feature>
<protein>
    <submittedName>
        <fullName evidence="8">Oligosaccharide flippase family protein</fullName>
    </submittedName>
</protein>
<dbReference type="PANTHER" id="PTHR30250:SF10">
    <property type="entry name" value="LIPOPOLYSACCHARIDE BIOSYNTHESIS PROTEIN WZXC"/>
    <property type="match status" value="1"/>
</dbReference>
<name>A0A7X1KLX5_9SPHN</name>
<keyword evidence="3" id="KW-1003">Cell membrane</keyword>
<feature type="transmembrane region" description="Helical" evidence="7">
    <location>
        <begin position="39"/>
        <end position="64"/>
    </location>
</feature>
<feature type="transmembrane region" description="Helical" evidence="7">
    <location>
        <begin position="280"/>
        <end position="303"/>
    </location>
</feature>
<feature type="transmembrane region" description="Helical" evidence="7">
    <location>
        <begin position="108"/>
        <end position="131"/>
    </location>
</feature>
<comment type="caution">
    <text evidence="8">The sequence shown here is derived from an EMBL/GenBank/DDBJ whole genome shotgun (WGS) entry which is preliminary data.</text>
</comment>
<reference evidence="8 9" key="1">
    <citation type="submission" date="2020-08" db="EMBL/GenBank/DDBJ databases">
        <title>The genome sequence of type strain Novosphingobium flavum NBRC 111647.</title>
        <authorList>
            <person name="Liu Y."/>
        </authorList>
    </citation>
    <scope>NUCLEOTIDE SEQUENCE [LARGE SCALE GENOMIC DNA]</scope>
    <source>
        <strain evidence="8 9">NBRC 111647</strain>
    </source>
</reference>
<keyword evidence="6 7" id="KW-0472">Membrane</keyword>
<evidence type="ECO:0000313" key="8">
    <source>
        <dbReference type="EMBL" id="MBC2666044.1"/>
    </source>
</evidence>
<dbReference type="PANTHER" id="PTHR30250">
    <property type="entry name" value="PST FAMILY PREDICTED COLANIC ACID TRANSPORTER"/>
    <property type="match status" value="1"/>
</dbReference>
<evidence type="ECO:0000256" key="4">
    <source>
        <dbReference type="ARBA" id="ARBA00022692"/>
    </source>
</evidence>
<evidence type="ECO:0000256" key="2">
    <source>
        <dbReference type="ARBA" id="ARBA00007430"/>
    </source>
</evidence>
<dbReference type="Proteomes" id="UP000566813">
    <property type="component" value="Unassembled WGS sequence"/>
</dbReference>
<dbReference type="EMBL" id="JACLAW010000007">
    <property type="protein sequence ID" value="MBC2666044.1"/>
    <property type="molecule type" value="Genomic_DNA"/>
</dbReference>
<dbReference type="Pfam" id="PF13440">
    <property type="entry name" value="Polysacc_synt_3"/>
    <property type="match status" value="1"/>
</dbReference>
<feature type="transmembrane region" description="Helical" evidence="7">
    <location>
        <begin position="386"/>
        <end position="404"/>
    </location>
</feature>
<feature type="transmembrane region" description="Helical" evidence="7">
    <location>
        <begin position="76"/>
        <end position="96"/>
    </location>
</feature>
<evidence type="ECO:0000313" key="9">
    <source>
        <dbReference type="Proteomes" id="UP000566813"/>
    </source>
</evidence>
<evidence type="ECO:0000256" key="7">
    <source>
        <dbReference type="SAM" id="Phobius"/>
    </source>
</evidence>
<feature type="transmembrane region" description="Helical" evidence="7">
    <location>
        <begin position="7"/>
        <end position="33"/>
    </location>
</feature>
<keyword evidence="4 7" id="KW-0812">Transmembrane</keyword>
<feature type="transmembrane region" description="Helical" evidence="7">
    <location>
        <begin position="251"/>
        <end position="268"/>
    </location>
</feature>
<feature type="transmembrane region" description="Helical" evidence="7">
    <location>
        <begin position="443"/>
        <end position="460"/>
    </location>
</feature>
<evidence type="ECO:0000256" key="5">
    <source>
        <dbReference type="ARBA" id="ARBA00022989"/>
    </source>
</evidence>
<evidence type="ECO:0000256" key="1">
    <source>
        <dbReference type="ARBA" id="ARBA00004651"/>
    </source>
</evidence>
<keyword evidence="5 7" id="KW-1133">Transmembrane helix</keyword>
<evidence type="ECO:0000256" key="3">
    <source>
        <dbReference type="ARBA" id="ARBA00022475"/>
    </source>
</evidence>
<comment type="similarity">
    <text evidence="2">Belongs to the polysaccharide synthase family.</text>
</comment>
<gene>
    <name evidence="8" type="ORF">H7F51_10945</name>
</gene>
<keyword evidence="9" id="KW-1185">Reference proteome</keyword>
<organism evidence="8 9">
    <name type="scientific">Novosphingobium flavum</name>
    <dbReference type="NCBI Taxonomy" id="1778672"/>
    <lineage>
        <taxon>Bacteria</taxon>
        <taxon>Pseudomonadati</taxon>
        <taxon>Pseudomonadota</taxon>
        <taxon>Alphaproteobacteria</taxon>
        <taxon>Sphingomonadales</taxon>
        <taxon>Sphingomonadaceae</taxon>
        <taxon>Novosphingobium</taxon>
    </lineage>
</organism>
<evidence type="ECO:0000256" key="6">
    <source>
        <dbReference type="ARBA" id="ARBA00023136"/>
    </source>
</evidence>
<comment type="subcellular location">
    <subcellularLocation>
        <location evidence="1">Cell membrane</location>
        <topology evidence="1">Multi-pass membrane protein</topology>
    </subcellularLocation>
</comment>
<feature type="transmembrane region" description="Helical" evidence="7">
    <location>
        <begin position="315"/>
        <end position="339"/>
    </location>
</feature>
<dbReference type="RefSeq" id="WP_185664345.1">
    <property type="nucleotide sequence ID" value="NZ_JACLAW010000007.1"/>
</dbReference>